<evidence type="ECO:0000313" key="2">
    <source>
        <dbReference type="EMBL" id="MCE5169693.1"/>
    </source>
</evidence>
<sequence length="128" mass="14862">MAERAKSQTEQIVEDNRPFVHPQSHPIETGRYLLQTNQIELLKTTVTRWVNNRVPGGIVYGRPRLGKTRAINYLVHVLPSEFDRNIPMYSLRCRQYKLPNEGVFFEDVLKDIKHAFPSSGKASQKRIE</sequence>
<dbReference type="InterPro" id="IPR027417">
    <property type="entry name" value="P-loop_NTPase"/>
</dbReference>
<accession>A0ABS8YCF8</accession>
<keyword evidence="3" id="KW-1185">Reference proteome</keyword>
<proteinExistence type="predicted"/>
<organism evidence="2 3">
    <name type="scientific">Paenibacillus profundus</name>
    <dbReference type="NCBI Taxonomy" id="1173085"/>
    <lineage>
        <taxon>Bacteria</taxon>
        <taxon>Bacillati</taxon>
        <taxon>Bacillota</taxon>
        <taxon>Bacilli</taxon>
        <taxon>Bacillales</taxon>
        <taxon>Paenibacillaceae</taxon>
        <taxon>Paenibacillus</taxon>
    </lineage>
</organism>
<evidence type="ECO:0000256" key="1">
    <source>
        <dbReference type="SAM" id="MobiDB-lite"/>
    </source>
</evidence>
<dbReference type="EMBL" id="JAJNBZ010000006">
    <property type="protein sequence ID" value="MCE5169693.1"/>
    <property type="molecule type" value="Genomic_DNA"/>
</dbReference>
<evidence type="ECO:0008006" key="4">
    <source>
        <dbReference type="Google" id="ProtNLM"/>
    </source>
</evidence>
<name>A0ABS8YCF8_9BACL</name>
<comment type="caution">
    <text evidence="2">The sequence shown here is derived from an EMBL/GenBank/DDBJ whole genome shotgun (WGS) entry which is preliminary data.</text>
</comment>
<dbReference type="Gene3D" id="3.40.50.300">
    <property type="entry name" value="P-loop containing nucleotide triphosphate hydrolases"/>
    <property type="match status" value="1"/>
</dbReference>
<feature type="region of interest" description="Disordered" evidence="1">
    <location>
        <begin position="1"/>
        <end position="23"/>
    </location>
</feature>
<dbReference type="RefSeq" id="WP_233696609.1">
    <property type="nucleotide sequence ID" value="NZ_JAJNBZ010000006.1"/>
</dbReference>
<dbReference type="Proteomes" id="UP001199916">
    <property type="component" value="Unassembled WGS sequence"/>
</dbReference>
<gene>
    <name evidence="2" type="ORF">LQV63_10245</name>
</gene>
<reference evidence="2 3" key="1">
    <citation type="submission" date="2021-11" db="EMBL/GenBank/DDBJ databases">
        <title>Draft genome sequence of Paenibacillus profundus YoMME, a new Gram-positive bacteria with exoelectrogenic properties.</title>
        <authorList>
            <person name="Hubenova Y."/>
            <person name="Hubenova E."/>
            <person name="Manasiev Y."/>
            <person name="Peykov S."/>
            <person name="Mitov M."/>
        </authorList>
    </citation>
    <scope>NUCLEOTIDE SEQUENCE [LARGE SCALE GENOMIC DNA]</scope>
    <source>
        <strain evidence="2 3">YoMME</strain>
    </source>
</reference>
<evidence type="ECO:0000313" key="3">
    <source>
        <dbReference type="Proteomes" id="UP001199916"/>
    </source>
</evidence>
<protein>
    <recommendedName>
        <fullName evidence="4">ATP-binding protein</fullName>
    </recommendedName>
</protein>